<evidence type="ECO:0008006" key="4">
    <source>
        <dbReference type="Google" id="ProtNLM"/>
    </source>
</evidence>
<dbReference type="CDD" id="cd00063">
    <property type="entry name" value="FN3"/>
    <property type="match status" value="1"/>
</dbReference>
<accession>A0A6A5AHK4</accession>
<dbReference type="InterPro" id="IPR013783">
    <property type="entry name" value="Ig-like_fold"/>
</dbReference>
<protein>
    <recommendedName>
        <fullName evidence="4">Fibronectin type-III domain-containing protein</fullName>
    </recommendedName>
</protein>
<dbReference type="InterPro" id="IPR036116">
    <property type="entry name" value="FN3_sf"/>
</dbReference>
<dbReference type="AlphaFoldDB" id="A0A6A5AHK4"/>
<sequence>MTFMRLGMAMCAVGGVLAAQAPFPPLAPRIELHECSLSSIAATVTWPAVAYCPYAYIHVAQVTMRLTHTSSLTGRISTVPSLGVQTVVSRGVSGPITGGFFRLTSSYASVADVDTRTGLAVSPLIAFDASAATVQAALQSIHDVLHVQVTRQGPDTTGGYAWHIEFHESHPRPMLGIHTNLLDNGSVTIAQLQPPTSMCTAECVATVSGLAHSTDYVFRVRAHAATGGWGAWSPVTAPWSTCILGADQPITTDCILRLGHLVLDDVFDGWF</sequence>
<organism evidence="2 3">
    <name type="scientific">Aphanomyces astaci</name>
    <name type="common">Crayfish plague agent</name>
    <dbReference type="NCBI Taxonomy" id="112090"/>
    <lineage>
        <taxon>Eukaryota</taxon>
        <taxon>Sar</taxon>
        <taxon>Stramenopiles</taxon>
        <taxon>Oomycota</taxon>
        <taxon>Saprolegniomycetes</taxon>
        <taxon>Saprolegniales</taxon>
        <taxon>Verrucalvaceae</taxon>
        <taxon>Aphanomyces</taxon>
    </lineage>
</organism>
<name>A0A6A5AHK4_APHAT</name>
<keyword evidence="1" id="KW-0732">Signal</keyword>
<dbReference type="InterPro" id="IPR003961">
    <property type="entry name" value="FN3_dom"/>
</dbReference>
<dbReference type="SUPFAM" id="SSF49265">
    <property type="entry name" value="Fibronectin type III"/>
    <property type="match status" value="1"/>
</dbReference>
<proteinExistence type="predicted"/>
<evidence type="ECO:0000313" key="2">
    <source>
        <dbReference type="EMBL" id="KAF0753226.1"/>
    </source>
</evidence>
<comment type="caution">
    <text evidence="2">The sequence shown here is derived from an EMBL/GenBank/DDBJ whole genome shotgun (WGS) entry which is preliminary data.</text>
</comment>
<feature type="chain" id="PRO_5025682307" description="Fibronectin type-III domain-containing protein" evidence="1">
    <location>
        <begin position="19"/>
        <end position="271"/>
    </location>
</feature>
<dbReference type="Proteomes" id="UP000469452">
    <property type="component" value="Unassembled WGS sequence"/>
</dbReference>
<feature type="signal peptide" evidence="1">
    <location>
        <begin position="1"/>
        <end position="18"/>
    </location>
</feature>
<evidence type="ECO:0000256" key="1">
    <source>
        <dbReference type="SAM" id="SignalP"/>
    </source>
</evidence>
<dbReference type="EMBL" id="VJMI01011286">
    <property type="protein sequence ID" value="KAF0753226.1"/>
    <property type="molecule type" value="Genomic_DNA"/>
</dbReference>
<evidence type="ECO:0000313" key="3">
    <source>
        <dbReference type="Proteomes" id="UP000469452"/>
    </source>
</evidence>
<dbReference type="VEuPathDB" id="FungiDB:H257_09521"/>
<reference evidence="2 3" key="1">
    <citation type="submission" date="2019-06" db="EMBL/GenBank/DDBJ databases">
        <title>Genomics analysis of Aphanomyces spp. identifies a new class of oomycete effector associated with host adaptation.</title>
        <authorList>
            <person name="Gaulin E."/>
        </authorList>
    </citation>
    <scope>NUCLEOTIDE SEQUENCE [LARGE SCALE GENOMIC DNA]</scope>
    <source>
        <strain evidence="2 3">E</strain>
    </source>
</reference>
<gene>
    <name evidence="2" type="ORF">AaE_005784</name>
</gene>
<dbReference type="Gene3D" id="2.60.40.10">
    <property type="entry name" value="Immunoglobulins"/>
    <property type="match status" value="1"/>
</dbReference>